<reference evidence="2" key="1">
    <citation type="submission" date="2023-07" db="EMBL/GenBank/DDBJ databases">
        <title>Dyadobacter sp. nov 'subterranea' isolated from contaminted grondwater.</title>
        <authorList>
            <person name="Szabo I."/>
            <person name="Al-Omari J."/>
            <person name="Szerdahelyi S.G."/>
            <person name="Rado J."/>
        </authorList>
    </citation>
    <scope>NUCLEOTIDE SEQUENCE [LARGE SCALE GENOMIC DNA]</scope>
    <source>
        <strain evidence="2">UP-52</strain>
    </source>
</reference>
<name>A0ABR9W7J7_9BACT</name>
<dbReference type="RefSeq" id="WP_194119723.1">
    <property type="nucleotide sequence ID" value="NZ_JACYGY010000001.1"/>
</dbReference>
<accession>A0ABR9W7J7</accession>
<dbReference type="EMBL" id="JACYGY010000001">
    <property type="protein sequence ID" value="MBE9461445.1"/>
    <property type="molecule type" value="Genomic_DNA"/>
</dbReference>
<gene>
    <name evidence="1" type="ORF">IEE83_06090</name>
</gene>
<evidence type="ECO:0000313" key="2">
    <source>
        <dbReference type="Proteomes" id="UP000634134"/>
    </source>
</evidence>
<proteinExistence type="predicted"/>
<organism evidence="1 2">
    <name type="scientific">Dyadobacter subterraneus</name>
    <dbReference type="NCBI Taxonomy" id="2773304"/>
    <lineage>
        <taxon>Bacteria</taxon>
        <taxon>Pseudomonadati</taxon>
        <taxon>Bacteroidota</taxon>
        <taxon>Cytophagia</taxon>
        <taxon>Cytophagales</taxon>
        <taxon>Spirosomataceae</taxon>
        <taxon>Dyadobacter</taxon>
    </lineage>
</organism>
<evidence type="ECO:0000313" key="1">
    <source>
        <dbReference type="EMBL" id="MBE9461445.1"/>
    </source>
</evidence>
<sequence>MKSAQKTPSVIGFNNESYMQYLANRYIYNSTDPKWELIRWTGISEISEQTWIELHHTAKHDVENEGGSLKGYEFVDNELVSHEWINSESWPSNWMWVIQS</sequence>
<protein>
    <submittedName>
        <fullName evidence="1">Uncharacterized protein</fullName>
    </submittedName>
</protein>
<dbReference type="Proteomes" id="UP000634134">
    <property type="component" value="Unassembled WGS sequence"/>
</dbReference>
<comment type="caution">
    <text evidence="1">The sequence shown here is derived from an EMBL/GenBank/DDBJ whole genome shotgun (WGS) entry which is preliminary data.</text>
</comment>
<keyword evidence="2" id="KW-1185">Reference proteome</keyword>